<sequence length="116" mass="12894">MRALYNSTPTEPSQRTKAQKDVCLAANLGIMDYGEACCLQEKISALRTAGYIPDSMLLLQHNHVFTLGKHAELTDVLANSRVLKNIDTEIHRVDRGGQVTYHGPGQMVVYPILDVR</sequence>
<dbReference type="SUPFAM" id="SSF55681">
    <property type="entry name" value="Class II aaRS and biotin synthetases"/>
    <property type="match status" value="1"/>
</dbReference>
<dbReference type="InterPro" id="IPR004143">
    <property type="entry name" value="BPL_LPL_catalytic"/>
</dbReference>
<dbReference type="PANTHER" id="PTHR10993:SF7">
    <property type="entry name" value="LIPOYLTRANSFERASE 2, MITOCHONDRIAL-RELATED"/>
    <property type="match status" value="1"/>
</dbReference>
<dbReference type="InterPro" id="IPR020605">
    <property type="entry name" value="Octanoyltransferase_CS"/>
</dbReference>
<dbReference type="PROSITE" id="PS01313">
    <property type="entry name" value="LIPB"/>
    <property type="match status" value="1"/>
</dbReference>
<dbReference type="PROSITE" id="PS51733">
    <property type="entry name" value="BPL_LPL_CATALYTIC"/>
    <property type="match status" value="1"/>
</dbReference>
<dbReference type="Gene3D" id="3.30.930.10">
    <property type="entry name" value="Bira Bifunctional Protein, Domain 2"/>
    <property type="match status" value="1"/>
</dbReference>
<dbReference type="AlphaFoldDB" id="A0A382ZQ06"/>
<proteinExistence type="predicted"/>
<gene>
    <name evidence="2" type="ORF">METZ01_LOCUS450406</name>
</gene>
<evidence type="ECO:0000313" key="2">
    <source>
        <dbReference type="EMBL" id="SVD97552.1"/>
    </source>
</evidence>
<dbReference type="InterPro" id="IPR045864">
    <property type="entry name" value="aa-tRNA-synth_II/BPL/LPL"/>
</dbReference>
<feature type="non-terminal residue" evidence="2">
    <location>
        <position position="116"/>
    </location>
</feature>
<dbReference type="PANTHER" id="PTHR10993">
    <property type="entry name" value="OCTANOYLTRANSFERASE"/>
    <property type="match status" value="1"/>
</dbReference>
<feature type="domain" description="BPL/LPL catalytic" evidence="1">
    <location>
        <begin position="50"/>
        <end position="116"/>
    </location>
</feature>
<dbReference type="GO" id="GO:0009249">
    <property type="term" value="P:protein lipoylation"/>
    <property type="evidence" value="ECO:0007669"/>
    <property type="project" value="InterPro"/>
</dbReference>
<accession>A0A382ZQ06</accession>
<organism evidence="2">
    <name type="scientific">marine metagenome</name>
    <dbReference type="NCBI Taxonomy" id="408172"/>
    <lineage>
        <taxon>unclassified sequences</taxon>
        <taxon>metagenomes</taxon>
        <taxon>ecological metagenomes</taxon>
    </lineage>
</organism>
<name>A0A382ZQ06_9ZZZZ</name>
<evidence type="ECO:0000259" key="1">
    <source>
        <dbReference type="PROSITE" id="PS51733"/>
    </source>
</evidence>
<dbReference type="Pfam" id="PF21948">
    <property type="entry name" value="LplA-B_cat"/>
    <property type="match status" value="1"/>
</dbReference>
<reference evidence="2" key="1">
    <citation type="submission" date="2018-05" db="EMBL/GenBank/DDBJ databases">
        <authorList>
            <person name="Lanie J.A."/>
            <person name="Ng W.-L."/>
            <person name="Kazmierczak K.M."/>
            <person name="Andrzejewski T.M."/>
            <person name="Davidsen T.M."/>
            <person name="Wayne K.J."/>
            <person name="Tettelin H."/>
            <person name="Glass J.I."/>
            <person name="Rusch D."/>
            <person name="Podicherti R."/>
            <person name="Tsui H.-C.T."/>
            <person name="Winkler M.E."/>
        </authorList>
    </citation>
    <scope>NUCLEOTIDE SEQUENCE</scope>
</reference>
<dbReference type="GO" id="GO:0033819">
    <property type="term" value="F:lipoyl(octanoyl) transferase activity"/>
    <property type="evidence" value="ECO:0007669"/>
    <property type="project" value="InterPro"/>
</dbReference>
<dbReference type="EMBL" id="UINC01185711">
    <property type="protein sequence ID" value="SVD97552.1"/>
    <property type="molecule type" value="Genomic_DNA"/>
</dbReference>
<protein>
    <recommendedName>
        <fullName evidence="1">BPL/LPL catalytic domain-containing protein</fullName>
    </recommendedName>
</protein>